<name>A0ABN6C7C8_9ACTN</name>
<organism evidence="2 3">
    <name type="scientific">Actinoplanes ianthinogenes</name>
    <dbReference type="NCBI Taxonomy" id="122358"/>
    <lineage>
        <taxon>Bacteria</taxon>
        <taxon>Bacillati</taxon>
        <taxon>Actinomycetota</taxon>
        <taxon>Actinomycetes</taxon>
        <taxon>Micromonosporales</taxon>
        <taxon>Micromonosporaceae</taxon>
        <taxon>Actinoplanes</taxon>
    </lineage>
</organism>
<sequence>MVPPGLVHGRQRVAERRPAGAQLGDDLRVVVETGDRVPGGDRGAGEGESGAVLPDDGDAVAVPGGLGRGGDGSTPCERSDEKEP</sequence>
<evidence type="ECO:0000313" key="3">
    <source>
        <dbReference type="Proteomes" id="UP000676967"/>
    </source>
</evidence>
<feature type="region of interest" description="Disordered" evidence="1">
    <location>
        <begin position="1"/>
        <end position="84"/>
    </location>
</feature>
<accession>A0ABN6C7C8</accession>
<evidence type="ECO:0000313" key="2">
    <source>
        <dbReference type="EMBL" id="BCJ41008.1"/>
    </source>
</evidence>
<evidence type="ECO:0000256" key="1">
    <source>
        <dbReference type="SAM" id="MobiDB-lite"/>
    </source>
</evidence>
<protein>
    <submittedName>
        <fullName evidence="2">Uncharacterized protein</fullName>
    </submittedName>
</protein>
<proteinExistence type="predicted"/>
<dbReference type="EMBL" id="AP023356">
    <property type="protein sequence ID" value="BCJ41008.1"/>
    <property type="molecule type" value="Genomic_DNA"/>
</dbReference>
<gene>
    <name evidence="2" type="ORF">Aiant_16650</name>
</gene>
<reference evidence="2 3" key="1">
    <citation type="submission" date="2020-08" db="EMBL/GenBank/DDBJ databases">
        <title>Whole genome shotgun sequence of Actinoplanes ianthinogenes NBRC 13996.</title>
        <authorList>
            <person name="Komaki H."/>
            <person name="Tamura T."/>
        </authorList>
    </citation>
    <scope>NUCLEOTIDE SEQUENCE [LARGE SCALE GENOMIC DNA]</scope>
    <source>
        <strain evidence="2 3">NBRC 13996</strain>
    </source>
</reference>
<feature type="compositionally biased region" description="Basic and acidic residues" evidence="1">
    <location>
        <begin position="25"/>
        <end position="45"/>
    </location>
</feature>
<dbReference type="Proteomes" id="UP000676967">
    <property type="component" value="Chromosome"/>
</dbReference>
<keyword evidence="3" id="KW-1185">Reference proteome</keyword>